<evidence type="ECO:0000256" key="2">
    <source>
        <dbReference type="SAM" id="MobiDB-lite"/>
    </source>
</evidence>
<proteinExistence type="predicted"/>
<dbReference type="EMBL" id="CP144747">
    <property type="protein sequence ID" value="WVZ62219.1"/>
    <property type="molecule type" value="Genomic_DNA"/>
</dbReference>
<dbReference type="AlphaFoldDB" id="A0AAQ3SWN3"/>
<organism evidence="3 4">
    <name type="scientific">Paspalum notatum var. saurae</name>
    <dbReference type="NCBI Taxonomy" id="547442"/>
    <lineage>
        <taxon>Eukaryota</taxon>
        <taxon>Viridiplantae</taxon>
        <taxon>Streptophyta</taxon>
        <taxon>Embryophyta</taxon>
        <taxon>Tracheophyta</taxon>
        <taxon>Spermatophyta</taxon>
        <taxon>Magnoliopsida</taxon>
        <taxon>Liliopsida</taxon>
        <taxon>Poales</taxon>
        <taxon>Poaceae</taxon>
        <taxon>PACMAD clade</taxon>
        <taxon>Panicoideae</taxon>
        <taxon>Andropogonodae</taxon>
        <taxon>Paspaleae</taxon>
        <taxon>Paspalinae</taxon>
        <taxon>Paspalum</taxon>
    </lineage>
</organism>
<dbReference type="Proteomes" id="UP001341281">
    <property type="component" value="Chromosome 03"/>
</dbReference>
<keyword evidence="4" id="KW-1185">Reference proteome</keyword>
<evidence type="ECO:0000256" key="1">
    <source>
        <dbReference type="ARBA" id="ARBA00022842"/>
    </source>
</evidence>
<dbReference type="GO" id="GO:0005886">
    <property type="term" value="C:plasma membrane"/>
    <property type="evidence" value="ECO:0007669"/>
    <property type="project" value="TreeGrafter"/>
</dbReference>
<gene>
    <name evidence="3" type="ORF">U9M48_011987</name>
</gene>
<keyword evidence="1" id="KW-0460">Magnesium</keyword>
<sequence length="159" mass="17262">MSQADAVPEACSSETPCMQRLGTGKLKNTQLDPRRQSFICVYLSLQPRERTWAESIQAQEFRALSPKQQLDIMDRIRVMARSLPMDKLVLVQRLKQKGHVVAVTGDDINAPALKKADVGLSMGIQGTEVVIMNGNFDTPPNGAAVSSTTSRSSSSSSSP</sequence>
<evidence type="ECO:0000313" key="3">
    <source>
        <dbReference type="EMBL" id="WVZ62219.1"/>
    </source>
</evidence>
<dbReference type="Gene3D" id="3.40.50.1000">
    <property type="entry name" value="HAD superfamily/HAD-like"/>
    <property type="match status" value="1"/>
</dbReference>
<dbReference type="GO" id="GO:0005388">
    <property type="term" value="F:P-type calcium transporter activity"/>
    <property type="evidence" value="ECO:0007669"/>
    <property type="project" value="TreeGrafter"/>
</dbReference>
<dbReference type="InterPro" id="IPR036412">
    <property type="entry name" value="HAD-like_sf"/>
</dbReference>
<evidence type="ECO:0000313" key="4">
    <source>
        <dbReference type="Proteomes" id="UP001341281"/>
    </source>
</evidence>
<feature type="region of interest" description="Disordered" evidence="2">
    <location>
        <begin position="140"/>
        <end position="159"/>
    </location>
</feature>
<protein>
    <submittedName>
        <fullName evidence="3">Uncharacterized protein</fullName>
    </submittedName>
</protein>
<reference evidence="3 4" key="1">
    <citation type="submission" date="2024-02" db="EMBL/GenBank/DDBJ databases">
        <title>High-quality chromosome-scale genome assembly of Pensacola bahiagrass (Paspalum notatum Flugge var. saurae).</title>
        <authorList>
            <person name="Vega J.M."/>
            <person name="Podio M."/>
            <person name="Orjuela J."/>
            <person name="Siena L.A."/>
            <person name="Pessino S.C."/>
            <person name="Combes M.C."/>
            <person name="Mariac C."/>
            <person name="Albertini E."/>
            <person name="Pupilli F."/>
            <person name="Ortiz J.P.A."/>
            <person name="Leblanc O."/>
        </authorList>
    </citation>
    <scope>NUCLEOTIDE SEQUENCE [LARGE SCALE GENOMIC DNA]</scope>
    <source>
        <strain evidence="3">R1</strain>
        <tissue evidence="3">Leaf</tissue>
    </source>
</reference>
<accession>A0AAQ3SWN3</accession>
<dbReference type="InterPro" id="IPR023214">
    <property type="entry name" value="HAD_sf"/>
</dbReference>
<dbReference type="PANTHER" id="PTHR24093:SF434">
    <property type="entry name" value="CALCIUM-TRANSPORTING ATPASE 13, PLASMA MEMBRANE-TYPE-RELATED"/>
    <property type="match status" value="1"/>
</dbReference>
<name>A0AAQ3SWN3_PASNO</name>
<feature type="compositionally biased region" description="Low complexity" evidence="2">
    <location>
        <begin position="146"/>
        <end position="159"/>
    </location>
</feature>
<dbReference type="PANTHER" id="PTHR24093">
    <property type="entry name" value="CATION TRANSPORTING ATPASE"/>
    <property type="match status" value="1"/>
</dbReference>
<dbReference type="SUPFAM" id="SSF56784">
    <property type="entry name" value="HAD-like"/>
    <property type="match status" value="1"/>
</dbReference>